<evidence type="ECO:0000256" key="1">
    <source>
        <dbReference type="ARBA" id="ARBA00023125"/>
    </source>
</evidence>
<organism evidence="4 5">
    <name type="scientific">Paenibacillus mucilaginosus (strain KNP414)</name>
    <dbReference type="NCBI Taxonomy" id="1036673"/>
    <lineage>
        <taxon>Bacteria</taxon>
        <taxon>Bacillati</taxon>
        <taxon>Bacillota</taxon>
        <taxon>Bacilli</taxon>
        <taxon>Bacillales</taxon>
        <taxon>Paenibacillaceae</taxon>
        <taxon>Paenibacillus</taxon>
    </lineage>
</organism>
<dbReference type="InterPro" id="IPR023772">
    <property type="entry name" value="DNA-bd_HTH_TetR-type_CS"/>
</dbReference>
<feature type="DNA-binding region" description="H-T-H motif" evidence="2">
    <location>
        <begin position="35"/>
        <end position="54"/>
    </location>
</feature>
<dbReference type="PANTHER" id="PTHR30328">
    <property type="entry name" value="TRANSCRIPTIONAL REPRESSOR"/>
    <property type="match status" value="1"/>
</dbReference>
<gene>
    <name evidence="4" type="ordered locus">KNP414_06342</name>
</gene>
<dbReference type="SUPFAM" id="SSF46689">
    <property type="entry name" value="Homeodomain-like"/>
    <property type="match status" value="1"/>
</dbReference>
<dbReference type="SUPFAM" id="SSF48498">
    <property type="entry name" value="Tetracyclin repressor-like, C-terminal domain"/>
    <property type="match status" value="1"/>
</dbReference>
<name>F8FLU7_PAEMK</name>
<dbReference type="PANTHER" id="PTHR30328:SF54">
    <property type="entry name" value="HTH-TYPE TRANSCRIPTIONAL REPRESSOR SCO4008"/>
    <property type="match status" value="1"/>
</dbReference>
<dbReference type="InterPro" id="IPR001647">
    <property type="entry name" value="HTH_TetR"/>
</dbReference>
<reference evidence="5" key="1">
    <citation type="submission" date="2011-06" db="EMBL/GenBank/DDBJ databases">
        <title>Complete genome sequence of Paenibacillus mucilaginosus KNP414.</title>
        <authorList>
            <person name="Wang J."/>
            <person name="Hu S."/>
            <person name="Hu X."/>
            <person name="Zhang B."/>
            <person name="Dong D."/>
            <person name="Zhang S."/>
            <person name="Zhao K."/>
            <person name="Wu D."/>
        </authorList>
    </citation>
    <scope>NUCLEOTIDE SEQUENCE [LARGE SCALE GENOMIC DNA]</scope>
    <source>
        <strain evidence="5">KNP414</strain>
    </source>
</reference>
<dbReference type="Pfam" id="PF00440">
    <property type="entry name" value="TetR_N"/>
    <property type="match status" value="1"/>
</dbReference>
<dbReference type="PRINTS" id="PR00455">
    <property type="entry name" value="HTHTETR"/>
</dbReference>
<dbReference type="KEGG" id="pms:KNP414_06342"/>
<dbReference type="GO" id="GO:0003677">
    <property type="term" value="F:DNA binding"/>
    <property type="evidence" value="ECO:0007669"/>
    <property type="project" value="UniProtKB-UniRule"/>
</dbReference>
<dbReference type="Gene3D" id="1.10.357.10">
    <property type="entry name" value="Tetracycline Repressor, domain 2"/>
    <property type="match status" value="1"/>
</dbReference>
<evidence type="ECO:0000259" key="3">
    <source>
        <dbReference type="PROSITE" id="PS50977"/>
    </source>
</evidence>
<dbReference type="AlphaFoldDB" id="F8FLU7"/>
<dbReference type="HOGENOM" id="CLU_069356_1_4_9"/>
<evidence type="ECO:0000313" key="5">
    <source>
        <dbReference type="Proteomes" id="UP000006620"/>
    </source>
</evidence>
<dbReference type="PROSITE" id="PS50977">
    <property type="entry name" value="HTH_TETR_2"/>
    <property type="match status" value="1"/>
</dbReference>
<dbReference type="InterPro" id="IPR009057">
    <property type="entry name" value="Homeodomain-like_sf"/>
</dbReference>
<dbReference type="PATRIC" id="fig|1036673.3.peg.5901"/>
<proteinExistence type="predicted"/>
<dbReference type="EMBL" id="CP002869">
    <property type="protein sequence ID" value="AEI44863.1"/>
    <property type="molecule type" value="Genomic_DNA"/>
</dbReference>
<dbReference type="InterPro" id="IPR050109">
    <property type="entry name" value="HTH-type_TetR-like_transc_reg"/>
</dbReference>
<dbReference type="GO" id="GO:0006355">
    <property type="term" value="P:regulation of DNA-templated transcription"/>
    <property type="evidence" value="ECO:0007669"/>
    <property type="project" value="UniProtKB-ARBA"/>
</dbReference>
<dbReference type="Proteomes" id="UP000006620">
    <property type="component" value="Chromosome"/>
</dbReference>
<dbReference type="RefSeq" id="WP_013920007.1">
    <property type="nucleotide sequence ID" value="NC_015690.1"/>
</dbReference>
<feature type="domain" description="HTH tetR-type" evidence="3">
    <location>
        <begin position="12"/>
        <end position="72"/>
    </location>
</feature>
<reference evidence="4 5" key="2">
    <citation type="journal article" date="2013" name="Genome Announc.">
        <title>Genome Sequence of Growth-Improving Paenibacillus mucilaginosus Strain KNP414.</title>
        <authorList>
            <person name="Lu J.J."/>
            <person name="Wang J.F."/>
            <person name="Hu X.F."/>
        </authorList>
    </citation>
    <scope>NUCLEOTIDE SEQUENCE [LARGE SCALE GENOMIC DNA]</scope>
    <source>
        <strain evidence="4 5">KNP414</strain>
    </source>
</reference>
<protein>
    <submittedName>
        <fullName evidence="4">Transcriptional regulator, TetR family protein</fullName>
    </submittedName>
</protein>
<evidence type="ECO:0000313" key="4">
    <source>
        <dbReference type="EMBL" id="AEI44863.1"/>
    </source>
</evidence>
<dbReference type="InterPro" id="IPR036271">
    <property type="entry name" value="Tet_transcr_reg_TetR-rel_C_sf"/>
</dbReference>
<dbReference type="PROSITE" id="PS01081">
    <property type="entry name" value="HTH_TETR_1"/>
    <property type="match status" value="1"/>
</dbReference>
<sequence length="210" mass="23878">MKRETEGREVKEDVKLKILNAAKKLFAKKGFEGTTVRQICDEAGVALALVSYHFGGKENVFFALFETFAPEFLQTEYELKDPVEDLSSLIREFTLFRLAEPDLINMLQQEVMMQSPRLERVQSVIHGLWRQLIMILEKGRADGHFHYDSLRHTVQSIIGTLVFARSTAFLDPVFEQAGETAQASENGDEVVRYTTGFIMNALQCRQAQGL</sequence>
<dbReference type="Gene3D" id="1.10.10.60">
    <property type="entry name" value="Homeodomain-like"/>
    <property type="match status" value="1"/>
</dbReference>
<evidence type="ECO:0000256" key="2">
    <source>
        <dbReference type="PROSITE-ProRule" id="PRU00335"/>
    </source>
</evidence>
<accession>F8FLU7</accession>
<keyword evidence="1 2" id="KW-0238">DNA-binding</keyword>